<dbReference type="AlphaFoldDB" id="A0A5K3FRU8"/>
<accession>A0A5K3FRU8</accession>
<reference evidence="1" key="1">
    <citation type="submission" date="2019-11" db="UniProtKB">
        <authorList>
            <consortium name="WormBaseParasite"/>
        </authorList>
    </citation>
    <scope>IDENTIFICATION</scope>
</reference>
<name>A0A5K3FRU8_MESCO</name>
<dbReference type="WBParaSite" id="MCU_011038-RC">
    <property type="protein sequence ID" value="MCU_011038-RC"/>
    <property type="gene ID" value="MCU_011038"/>
</dbReference>
<protein>
    <submittedName>
        <fullName evidence="1">HECT-type E3 ubiquitin transferase</fullName>
    </submittedName>
</protein>
<proteinExistence type="predicted"/>
<sequence>MTPTKMCRKKGMRSVKQPIGTYWYTGTIRMVHEAA</sequence>
<organism evidence="1">
    <name type="scientific">Mesocestoides corti</name>
    <name type="common">Flatworm</name>
    <dbReference type="NCBI Taxonomy" id="53468"/>
    <lineage>
        <taxon>Eukaryota</taxon>
        <taxon>Metazoa</taxon>
        <taxon>Spiralia</taxon>
        <taxon>Lophotrochozoa</taxon>
        <taxon>Platyhelminthes</taxon>
        <taxon>Cestoda</taxon>
        <taxon>Eucestoda</taxon>
        <taxon>Cyclophyllidea</taxon>
        <taxon>Mesocestoididae</taxon>
        <taxon>Mesocestoides</taxon>
    </lineage>
</organism>
<evidence type="ECO:0000313" key="1">
    <source>
        <dbReference type="WBParaSite" id="MCU_011038-RC"/>
    </source>
</evidence>